<feature type="domain" description="DUF1254" evidence="2">
    <location>
        <begin position="96"/>
        <end position="187"/>
    </location>
</feature>
<dbReference type="SUPFAM" id="SSF160935">
    <property type="entry name" value="VPA0735-like"/>
    <property type="match status" value="1"/>
</dbReference>
<organism evidence="3 4">
    <name type="scientific">Actinomadura luteofluorescens</name>
    <dbReference type="NCBI Taxonomy" id="46163"/>
    <lineage>
        <taxon>Bacteria</taxon>
        <taxon>Bacillati</taxon>
        <taxon>Actinomycetota</taxon>
        <taxon>Actinomycetes</taxon>
        <taxon>Streptosporangiales</taxon>
        <taxon>Thermomonosporaceae</taxon>
        <taxon>Actinomadura</taxon>
    </lineage>
</organism>
<reference evidence="3 4" key="1">
    <citation type="submission" date="2020-07" db="EMBL/GenBank/DDBJ databases">
        <title>Sequencing the genomes of 1000 actinobacteria strains.</title>
        <authorList>
            <person name="Klenk H.-P."/>
        </authorList>
    </citation>
    <scope>NUCLEOTIDE SEQUENCE [LARGE SCALE GENOMIC DNA]</scope>
    <source>
        <strain evidence="3 4">DSM 40398</strain>
    </source>
</reference>
<evidence type="ECO:0000259" key="2">
    <source>
        <dbReference type="Pfam" id="PF06863"/>
    </source>
</evidence>
<evidence type="ECO:0000313" key="3">
    <source>
        <dbReference type="EMBL" id="NYD47381.1"/>
    </source>
</evidence>
<dbReference type="InterPro" id="IPR010621">
    <property type="entry name" value="DUF1214"/>
</dbReference>
<dbReference type="Proteomes" id="UP000529783">
    <property type="component" value="Unassembled WGS sequence"/>
</dbReference>
<dbReference type="AlphaFoldDB" id="A0A7Y9EGK8"/>
<evidence type="ECO:0000259" key="1">
    <source>
        <dbReference type="Pfam" id="PF06742"/>
    </source>
</evidence>
<feature type="domain" description="DUF1214" evidence="1">
    <location>
        <begin position="352"/>
        <end position="458"/>
    </location>
</feature>
<comment type="caution">
    <text evidence="3">The sequence shown here is derived from an EMBL/GenBank/DDBJ whole genome shotgun (WGS) entry which is preliminary data.</text>
</comment>
<dbReference type="InterPro" id="IPR010679">
    <property type="entry name" value="DUF1254"/>
</dbReference>
<dbReference type="EMBL" id="JACCBA010000001">
    <property type="protein sequence ID" value="NYD47381.1"/>
    <property type="molecule type" value="Genomic_DNA"/>
</dbReference>
<dbReference type="Gene3D" id="2.60.120.600">
    <property type="entry name" value="Domain of unknown function DUF1214, C-terminal domain"/>
    <property type="match status" value="1"/>
</dbReference>
<dbReference type="Pfam" id="PF06742">
    <property type="entry name" value="DUF1214"/>
    <property type="match status" value="1"/>
</dbReference>
<dbReference type="InterPro" id="IPR037049">
    <property type="entry name" value="DUF1214_C_sf"/>
</dbReference>
<dbReference type="Gene3D" id="1.10.3360.10">
    <property type="entry name" value="VPA0735-like domain"/>
    <property type="match status" value="1"/>
</dbReference>
<keyword evidence="4" id="KW-1185">Reference proteome</keyword>
<dbReference type="InterPro" id="IPR037050">
    <property type="entry name" value="DUF1254_sf"/>
</dbReference>
<evidence type="ECO:0000313" key="4">
    <source>
        <dbReference type="Proteomes" id="UP000529783"/>
    </source>
</evidence>
<dbReference type="Pfam" id="PF06863">
    <property type="entry name" value="DUF1254"/>
    <property type="match status" value="1"/>
</dbReference>
<accession>A0A7Y9EGK8</accession>
<sequence>MSDAPSPGISAETLASISVPDRLETVFGEMDFFDGLPLPDTVTRGYDALDLLRGIEVFLTCLPGAAMVAMRRGLRSLGIDSRTIGYTAPRCGSAPLMLTANTETAYGLAFLALDQDGPTVIEVPEGSLSVVDDLWQRYVADMGIAGPDGGKGGRYLFLPPGYDGDVPDGYFVSRSPTFSCWAALRVLGGVESLLRTRIYPLSDAADPPGQRFVNFADSAFNTVPANDLSFFEEVDEIVQEEPPEALDPERAGQLASIGIVPGTPFRPDDRMRSILGTAAQIGSGLVRTLTFKPRDPSFYYYPGGSWKNMFPSGSHEFLSPQGARLLDARAVFHHGALVITPAMAAATVGAGSQYAYTAEDSTGAWLDGGRNYTLTLPKDVPAKNFWAVDVYDPQTRSLLRTGDPYPSVNSLSGAVRAEDGGETVVHFGPAAPPGREANWIQTVPGKGWFVVLRLYGPLESWFDRSWRPGEVEPA</sequence>
<evidence type="ECO:0008006" key="5">
    <source>
        <dbReference type="Google" id="ProtNLM"/>
    </source>
</evidence>
<dbReference type="PANTHER" id="PTHR36509">
    <property type="entry name" value="BLL3101 PROTEIN"/>
    <property type="match status" value="1"/>
</dbReference>
<protein>
    <recommendedName>
        <fullName evidence="5">DUF1254 domain-containing protein</fullName>
    </recommendedName>
</protein>
<dbReference type="RefSeq" id="WP_378316299.1">
    <property type="nucleotide sequence ID" value="NZ_JBHTFX010000001.1"/>
</dbReference>
<name>A0A7Y9EGK8_9ACTN</name>
<dbReference type="PANTHER" id="PTHR36509:SF3">
    <property type="entry name" value="SIGNAL PEPTIDE PROTEIN"/>
    <property type="match status" value="1"/>
</dbReference>
<dbReference type="Gene3D" id="2.60.40.1610">
    <property type="entry name" value="Domain of unknown function DUF1254"/>
    <property type="match status" value="1"/>
</dbReference>
<proteinExistence type="predicted"/>
<gene>
    <name evidence="3" type="ORF">BJY14_003364</name>
</gene>